<evidence type="ECO:0000256" key="8">
    <source>
        <dbReference type="SAM" id="SignalP"/>
    </source>
</evidence>
<dbReference type="Proteomes" id="UP001596514">
    <property type="component" value="Unassembled WGS sequence"/>
</dbReference>
<evidence type="ECO:0000256" key="1">
    <source>
        <dbReference type="ARBA" id="ARBA00007664"/>
    </source>
</evidence>
<sequence>MSRRHAITTGCLLVITALTSAPVPAVAQVRTANAPAVPVAWKPPAGMIEALQRDLHLTKEQAQTRLLNETRLATVEADLRGRLGARFAGAWFVGTVAQRLVVATTSEADIPQIVATGARAEIVSRSLSDLAAIKEQVDNTPAARKETGAVRYIDVRSNKVVVLSKDVVVASNALEASGADPVAVKVEPSNETPQLLDDLVGGNAYYIGTTERCSIGFPVTRGTQNGFVSAGHCGKRGDTTSGSNWTAQGVFQGSSFPDSDYAWVSVNANWTPKPAVNNGSGGTVPVAGARPAIEGASVCRSGSTTGWHCGTIQQRDTSVTYPQGTVYQLARTSVCAEPGDSGGSFISVDQAQGVTSGGSGNCTAGGVTYFQPLDEILSAYGLTLMTVGATTTPPGTTPPSTIPPGSSPCNGYPKTVAGKLNDGQSVYQPNNRYYQTAAPGQQSACLDSDDNVDFDLFLQKWNGTSWVTVATSDSPGPDEQVGYTGTRGYYRYRVTSASGSGSYTLKYKTP</sequence>
<dbReference type="RefSeq" id="WP_343963139.1">
    <property type="nucleotide sequence ID" value="NZ_BAAAGK010000014.1"/>
</dbReference>
<evidence type="ECO:0000256" key="3">
    <source>
        <dbReference type="ARBA" id="ARBA00022729"/>
    </source>
</evidence>
<evidence type="ECO:0000259" key="9">
    <source>
        <dbReference type="Pfam" id="PF02983"/>
    </source>
</evidence>
<dbReference type="PRINTS" id="PR00861">
    <property type="entry name" value="ALYTICPTASE"/>
</dbReference>
<keyword evidence="11" id="KW-1185">Reference proteome</keyword>
<evidence type="ECO:0000256" key="6">
    <source>
        <dbReference type="ARBA" id="ARBA00023145"/>
    </source>
</evidence>
<keyword evidence="2" id="KW-0645">Protease</keyword>
<evidence type="ECO:0000256" key="5">
    <source>
        <dbReference type="ARBA" id="ARBA00022825"/>
    </source>
</evidence>
<dbReference type="CDD" id="cd21112">
    <property type="entry name" value="alphaLP-like"/>
    <property type="match status" value="1"/>
</dbReference>
<protein>
    <submittedName>
        <fullName evidence="10">S1 family peptidase</fullName>
    </submittedName>
</protein>
<feature type="signal peptide" evidence="8">
    <location>
        <begin position="1"/>
        <end position="27"/>
    </location>
</feature>
<dbReference type="SUPFAM" id="SSF50494">
    <property type="entry name" value="Trypsin-like serine proteases"/>
    <property type="match status" value="1"/>
</dbReference>
<feature type="chain" id="PRO_5046636076" evidence="8">
    <location>
        <begin position="28"/>
        <end position="510"/>
    </location>
</feature>
<keyword evidence="5" id="KW-0720">Serine protease</keyword>
<keyword evidence="3 8" id="KW-0732">Signal</keyword>
<dbReference type="InterPro" id="IPR035070">
    <property type="entry name" value="Streptogrisin_prodomain"/>
</dbReference>
<dbReference type="EMBL" id="JBHTEE010000001">
    <property type="protein sequence ID" value="MFC7599555.1"/>
    <property type="molecule type" value="Genomic_DNA"/>
</dbReference>
<dbReference type="InterPro" id="IPR043504">
    <property type="entry name" value="Peptidase_S1_PA_chymotrypsin"/>
</dbReference>
<gene>
    <name evidence="10" type="ORF">ACFQVD_05470</name>
</gene>
<dbReference type="Gene3D" id="2.60.120.380">
    <property type="match status" value="1"/>
</dbReference>
<comment type="similarity">
    <text evidence="1">Belongs to the peptidase S1 family.</text>
</comment>
<accession>A0ABW2STM8</accession>
<evidence type="ECO:0000313" key="11">
    <source>
        <dbReference type="Proteomes" id="UP001596514"/>
    </source>
</evidence>
<dbReference type="InterPro" id="IPR009003">
    <property type="entry name" value="Peptidase_S1_PA"/>
</dbReference>
<evidence type="ECO:0000313" key="10">
    <source>
        <dbReference type="EMBL" id="MFC7599555.1"/>
    </source>
</evidence>
<reference evidence="11" key="1">
    <citation type="journal article" date="2019" name="Int. J. Syst. Evol. Microbiol.">
        <title>The Global Catalogue of Microorganisms (GCM) 10K type strain sequencing project: providing services to taxonomists for standard genome sequencing and annotation.</title>
        <authorList>
            <consortium name="The Broad Institute Genomics Platform"/>
            <consortium name="The Broad Institute Genome Sequencing Center for Infectious Disease"/>
            <person name="Wu L."/>
            <person name="Ma J."/>
        </authorList>
    </citation>
    <scope>NUCLEOTIDE SEQUENCE [LARGE SCALE GENOMIC DNA]</scope>
    <source>
        <strain evidence="11">JCM 10083</strain>
    </source>
</reference>
<dbReference type="InterPro" id="IPR001316">
    <property type="entry name" value="Pept_S1A_streptogrisin"/>
</dbReference>
<dbReference type="Gene3D" id="2.40.10.10">
    <property type="entry name" value="Trypsin-like serine proteases"/>
    <property type="match status" value="2"/>
</dbReference>
<keyword evidence="7" id="KW-1015">Disulfide bond</keyword>
<dbReference type="InterPro" id="IPR004236">
    <property type="entry name" value="Pept_S1_alpha_lytic"/>
</dbReference>
<evidence type="ECO:0000256" key="4">
    <source>
        <dbReference type="ARBA" id="ARBA00022801"/>
    </source>
</evidence>
<feature type="domain" description="Peptidase S1A alpha-lytic prodomain" evidence="9">
    <location>
        <begin position="125"/>
        <end position="180"/>
    </location>
</feature>
<proteinExistence type="inferred from homology"/>
<evidence type="ECO:0000256" key="2">
    <source>
        <dbReference type="ARBA" id="ARBA00022670"/>
    </source>
</evidence>
<keyword evidence="4" id="KW-0378">Hydrolase</keyword>
<dbReference type="Gene3D" id="3.30.300.50">
    <property type="match status" value="1"/>
</dbReference>
<name>A0ABW2STM8_9ACTN</name>
<evidence type="ECO:0000256" key="7">
    <source>
        <dbReference type="ARBA" id="ARBA00023157"/>
    </source>
</evidence>
<comment type="caution">
    <text evidence="10">The sequence shown here is derived from an EMBL/GenBank/DDBJ whole genome shotgun (WGS) entry which is preliminary data.</text>
</comment>
<organism evidence="10 11">
    <name type="scientific">Streptosporangium amethystogenes subsp. fukuiense</name>
    <dbReference type="NCBI Taxonomy" id="698418"/>
    <lineage>
        <taxon>Bacteria</taxon>
        <taxon>Bacillati</taxon>
        <taxon>Actinomycetota</taxon>
        <taxon>Actinomycetes</taxon>
        <taxon>Streptosporangiales</taxon>
        <taxon>Streptosporangiaceae</taxon>
        <taxon>Streptosporangium</taxon>
    </lineage>
</organism>
<keyword evidence="6" id="KW-0865">Zymogen</keyword>
<dbReference type="Pfam" id="PF02983">
    <property type="entry name" value="Pro_Al_protease"/>
    <property type="match status" value="1"/>
</dbReference>